<evidence type="ECO:0000313" key="4">
    <source>
        <dbReference type="Proteomes" id="UP000008984"/>
    </source>
</evidence>
<dbReference type="KEGG" id="tre:TRIREDRAFT_107011"/>
<evidence type="ECO:0000256" key="1">
    <source>
        <dbReference type="SAM" id="MobiDB-lite"/>
    </source>
</evidence>
<dbReference type="PRINTS" id="PR00625">
    <property type="entry name" value="JDOMAIN"/>
</dbReference>
<dbReference type="InterPro" id="IPR018253">
    <property type="entry name" value="DnaJ_domain_CS"/>
</dbReference>
<feature type="region of interest" description="Disordered" evidence="1">
    <location>
        <begin position="109"/>
        <end position="153"/>
    </location>
</feature>
<gene>
    <name evidence="3" type="ORF">TRIREDRAFT_107011</name>
</gene>
<accession>G0RI03</accession>
<dbReference type="RefSeq" id="XP_006964988.1">
    <property type="nucleotide sequence ID" value="XM_006964926.1"/>
</dbReference>
<dbReference type="GeneID" id="18481378"/>
<dbReference type="HOGENOM" id="CLU_063296_1_0_1"/>
<feature type="domain" description="J" evidence="2">
    <location>
        <begin position="79"/>
        <end position="185"/>
    </location>
</feature>
<name>G0RI03_HYPJQ</name>
<dbReference type="Gene3D" id="1.10.287.110">
    <property type="entry name" value="DnaJ domain"/>
    <property type="match status" value="1"/>
</dbReference>
<dbReference type="VEuPathDB" id="FungiDB:TRIREDRAFT_107011"/>
<dbReference type="STRING" id="431241.G0RI03"/>
<keyword evidence="4" id="KW-1185">Reference proteome</keyword>
<feature type="compositionally biased region" description="Basic residues" evidence="1">
    <location>
        <begin position="112"/>
        <end position="125"/>
    </location>
</feature>
<evidence type="ECO:0000259" key="2">
    <source>
        <dbReference type="PROSITE" id="PS50076"/>
    </source>
</evidence>
<dbReference type="AlphaFoldDB" id="G0RI03"/>
<dbReference type="Proteomes" id="UP000008984">
    <property type="component" value="Unassembled WGS sequence"/>
</dbReference>
<dbReference type="InterPro" id="IPR001623">
    <property type="entry name" value="DnaJ_domain"/>
</dbReference>
<dbReference type="EMBL" id="GL985063">
    <property type="protein sequence ID" value="EGR48973.1"/>
    <property type="molecule type" value="Genomic_DNA"/>
</dbReference>
<feature type="region of interest" description="Disordered" evidence="1">
    <location>
        <begin position="26"/>
        <end position="81"/>
    </location>
</feature>
<sequence>MAIKPPALLLPSLVSPLCSSHHIAHCTRPPSSSSSSSQCQRLHKRRYATASTPDSKKWSDSSPSPEEAAHEWPKSPRPTPYEVLGISNKAAAYDKRRFYHLVKLYHPDTHDHHHHHHHNHNHNHNHNQTPSSSTSSSSSPSPSSSSASSIKSLSPATRLERYRMIVAANELLSNPPKRRMYDTHGLGWSHGDQPFSPLRDIDRSWRHQPGSAANNATWEDWERWREAQQGGGGKAGEPVYMSHGAFASIVVLMCLVGAMAQTNRAEASGAQYVGWADQHSADIGGRLRRNGSAVAGLSKDQRVDYFLRERENVNFGFAPTKHEDTHPSRPT</sequence>
<dbReference type="eggNOG" id="ENOG502RYTK">
    <property type="taxonomic scope" value="Eukaryota"/>
</dbReference>
<organism evidence="4">
    <name type="scientific">Hypocrea jecorina (strain QM6a)</name>
    <name type="common">Trichoderma reesei</name>
    <dbReference type="NCBI Taxonomy" id="431241"/>
    <lineage>
        <taxon>Eukaryota</taxon>
        <taxon>Fungi</taxon>
        <taxon>Dikarya</taxon>
        <taxon>Ascomycota</taxon>
        <taxon>Pezizomycotina</taxon>
        <taxon>Sordariomycetes</taxon>
        <taxon>Hypocreomycetidae</taxon>
        <taxon>Hypocreales</taxon>
        <taxon>Hypocreaceae</taxon>
        <taxon>Trichoderma</taxon>
    </lineage>
</organism>
<dbReference type="InterPro" id="IPR036869">
    <property type="entry name" value="J_dom_sf"/>
</dbReference>
<dbReference type="PROSITE" id="PS50076">
    <property type="entry name" value="DNAJ_2"/>
    <property type="match status" value="1"/>
</dbReference>
<dbReference type="CDD" id="cd06257">
    <property type="entry name" value="DnaJ"/>
    <property type="match status" value="1"/>
</dbReference>
<reference evidence="3 4" key="1">
    <citation type="journal article" date="2008" name="Nat. Biotechnol.">
        <title>Genome sequencing and analysis of the biomass-degrading fungus Trichoderma reesei (syn. Hypocrea jecorina).</title>
        <authorList>
            <person name="Martinez D."/>
            <person name="Berka R.M."/>
            <person name="Henrissat B."/>
            <person name="Saloheimo M."/>
            <person name="Arvas M."/>
            <person name="Baker S.E."/>
            <person name="Chapman J."/>
            <person name="Chertkov O."/>
            <person name="Coutinho P.M."/>
            <person name="Cullen D."/>
            <person name="Danchin E.G."/>
            <person name="Grigoriev I.V."/>
            <person name="Harris P."/>
            <person name="Jackson M."/>
            <person name="Kubicek C.P."/>
            <person name="Han C.S."/>
            <person name="Ho I."/>
            <person name="Larrondo L.F."/>
            <person name="de Leon A.L."/>
            <person name="Magnuson J.K."/>
            <person name="Merino S."/>
            <person name="Misra M."/>
            <person name="Nelson B."/>
            <person name="Putnam N."/>
            <person name="Robbertse B."/>
            <person name="Salamov A.A."/>
            <person name="Schmoll M."/>
            <person name="Terry A."/>
            <person name="Thayer N."/>
            <person name="Westerholm-Parvinen A."/>
            <person name="Schoch C.L."/>
            <person name="Yao J."/>
            <person name="Barabote R."/>
            <person name="Nelson M.A."/>
            <person name="Detter C."/>
            <person name="Bruce D."/>
            <person name="Kuske C.R."/>
            <person name="Xie G."/>
            <person name="Richardson P."/>
            <person name="Rokhsar D.S."/>
            <person name="Lucas S.M."/>
            <person name="Rubin E.M."/>
            <person name="Dunn-Coleman N."/>
            <person name="Ward M."/>
            <person name="Brettin T.S."/>
        </authorList>
    </citation>
    <scope>NUCLEOTIDE SEQUENCE [LARGE SCALE GENOMIC DNA]</scope>
    <source>
        <strain evidence="3 4">QM6a</strain>
    </source>
</reference>
<protein>
    <submittedName>
        <fullName evidence="3">Predicted protein</fullName>
    </submittedName>
</protein>
<proteinExistence type="predicted"/>
<dbReference type="OrthoDB" id="445556at2759"/>
<dbReference type="PROSITE" id="PS00636">
    <property type="entry name" value="DNAJ_1"/>
    <property type="match status" value="1"/>
</dbReference>
<feature type="compositionally biased region" description="Low complexity" evidence="1">
    <location>
        <begin position="126"/>
        <end position="149"/>
    </location>
</feature>
<evidence type="ECO:0000313" key="3">
    <source>
        <dbReference type="EMBL" id="EGR48973.1"/>
    </source>
</evidence>